<dbReference type="InterPro" id="IPR043502">
    <property type="entry name" value="DNA/RNA_pol_sf"/>
</dbReference>
<evidence type="ECO:0000256" key="2">
    <source>
        <dbReference type="ARBA" id="ARBA00022771"/>
    </source>
</evidence>
<dbReference type="SMART" id="SM00249">
    <property type="entry name" value="PHD"/>
    <property type="match status" value="1"/>
</dbReference>
<keyword evidence="3" id="KW-0862">Zinc</keyword>
<dbReference type="GeneID" id="134286089"/>
<sequence>MDDRISQHLISPRNCQSCDRPDAAESEMVQCGVCRHWEHFGCAGVGSEVKQPNVRYVCKQCSAKQGTSGEGVFLAPGEEKRKSKGSKASSKAPSKKGKVVPDPPKSVSSSVRAKLLAEELKLVEEEQRLMEMELQEQEEIKKRQLFEEERKLVEKRRLAEEESIIRDRKLQDELELKRKQMQIRKESLEKRQAIIRQAASMSSRSGSIPDSDEKVNKWLNSQKNVGGLKGPTEGDDNDHMQSVDQDPLDEPVNPTLHLPDLGALSIQPNPPRYPNSPAPGIRSGHDPATTCTPHTLTQVQIAARQVLGKDLPSFGGSPEDWPIFITNFEQSTATCGYSDAENLVRLQRCLKGNALESVRSRLLLPASVPHVIKTLRILYGRPELLIRSLLNKIQQVPAPRHDRLETLIQFGLSVQNLVDHLKAAEQLNHLSNPALMQELVEKLPGSLRLDWAIYKNKNQPATLETFADFMSGLVTAASEVSFELPTLGATSRGDKRKSRDIGIVHTHVAERTPESSGGPSVGTSAKNGKPCVACGRTGHRVAECHQFKSATVDERWKLVQQKGLCRTCLNSHGKWPCRSWNGCGIEGCRQKHNTLLHTSSPLPENIGMSASHVSSEDCKWPLFRIVPVVLFSDGFSKTIFAFIDEGSSYTLLEESVAKQLGANGQLEPLTLQWTGNVKRKEPTSQRLQLEICGKDSTARHKLIDARTVSQLVLPSQSLKYGDLAKRFPHLRGLPLEDYELVQPKLLIGLDNLRLCVPLKLREGGPRDPIGAKCRLGWSIYGCIPGQPLRTAIVSFHVGAVSDADRELNEQLHGYFTLEDVGVSGSRSIPESEEEKRAQKLLADTTRRVPVGSCYETGLLWRTDNPSFPDSYPMAVRRLEALERKLVSKPELERRVREQIVEYLHKGYAHKASLSELTSVDAERVWYLPLGAVTNPRKPGKVRLIWDAAAKVGNVSFNSKLLKGPDLLSPLPKVLSQFRQFPIAVCGDIMEMFHQIRIRAPDNQSQRFLFRDSPADHPVVYVMDVATFGSTCSPASAQYIKNLNAEEHSGEYPRAAAAIINKHYVDDYLDSFETVQEAISVVNEVKLVHSKGGFTLRHFSSNEAEVLKGIGANSECEPKSLDLERGEKLESVLGMKWIPHEDVFVYALGLREDLQYILDENHIPTKREIARVVMSLFDPLGFISFFLVHGKILLQDVWAKGTEWDQQIPDDIKGRWQQWSGHFNQLAHIRIPRCYFPTPFPPNLDSLQLHLFVDASESAYASVAYFRLETKRGVQVALVGAKTKVAPLKTISIPRLELKAAVLGTRLLEIIQNQHEFSIRRRYCWSDSGTVLAWIRSKDHRRFHKFVAVRVGEILSSTEQTEWKWVPTKLNVADLATKWGAGPHLAMDSPWFQGPNFLRDAEASWPQQRQITPTTAELRTVHSNFAHFDPIFDFARFNSWAKLHRSVAYILRFPDNLRRKKSGRTLELGVLTSAELRRAEELLWKTAQTEVYPNEVAILMKSQGPPELRHNVVEKSSRIYTKWPYLDERGILRSRGRIGAAPYVPLEAKYPAILPKEHVVTFLIVDWYHRRFRHANRETIVNEIRQRFDIPTLRRLVDQVAKNCAWCRIAKAAPKPPAMAPLPEMRLTAFVQPFVFTGLDYFGPVLVKLGRSNVKRWVALFTCLTTRAIHLEVVHSLSTESCIMAVQRFVSRRGLPREFWSDNATCFQGTSNELQTISEATKRAIAEKFTTSQTAWKFIPPATPHMGGVWERLVRSVKVAIGAIIDGPRRPDDETLETILLEAESMINARPLTYVPLESADAEALTPNHFLLGNSSGSKFLPSEQMDIRSTLRSSWKLARFITHEFWNRWLKEYLPVITRRCMWFQEVKNLEVGDLVLIVDGKIRNQWIRGRIEEVYPGRDGRVRQAMVRTSTGVIRRAAKKLAVLDVLDSRKPTLSVPGVPEPQQGLRAGVCADRTPGSGNTSRHSTTATNDRANQHDMGLTRHAATLDEQDKVHCHD</sequence>
<dbReference type="Proteomes" id="UP000069940">
    <property type="component" value="Unassembled WGS sequence"/>
</dbReference>
<dbReference type="EnsemblMetazoa" id="AALFPA23_020136.R29653">
    <property type="protein sequence ID" value="AALFPA23_020136.P29653"/>
    <property type="gene ID" value="AALFPA23_020136"/>
</dbReference>
<dbReference type="PROSITE" id="PS50158">
    <property type="entry name" value="ZF_CCHC"/>
    <property type="match status" value="1"/>
</dbReference>
<accession>A0ABM1ZN97</accession>
<dbReference type="PROSITE" id="PS50994">
    <property type="entry name" value="INTEGRASE"/>
    <property type="match status" value="1"/>
</dbReference>
<dbReference type="Gene3D" id="2.60.120.650">
    <property type="entry name" value="Cupin"/>
    <property type="match status" value="1"/>
</dbReference>
<feature type="domain" description="Integrase catalytic" evidence="9">
    <location>
        <begin position="1628"/>
        <end position="1814"/>
    </location>
</feature>
<dbReference type="Pfam" id="PF00628">
    <property type="entry name" value="PHD"/>
    <property type="match status" value="1"/>
</dbReference>
<dbReference type="PANTHER" id="PTHR47331">
    <property type="entry name" value="PHD-TYPE DOMAIN-CONTAINING PROTEIN"/>
    <property type="match status" value="1"/>
</dbReference>
<dbReference type="SUPFAM" id="SSF56672">
    <property type="entry name" value="DNA/RNA polymerases"/>
    <property type="match status" value="1"/>
</dbReference>
<feature type="domain" description="PHD-type" evidence="7">
    <location>
        <begin position="12"/>
        <end position="64"/>
    </location>
</feature>
<dbReference type="CDD" id="cd15489">
    <property type="entry name" value="PHD_SF"/>
    <property type="match status" value="1"/>
</dbReference>
<feature type="region of interest" description="Disordered" evidence="6">
    <location>
        <begin position="67"/>
        <end position="110"/>
    </location>
</feature>
<dbReference type="InterPro" id="IPR011011">
    <property type="entry name" value="Znf_FYVE_PHD"/>
</dbReference>
<evidence type="ECO:0000256" key="3">
    <source>
        <dbReference type="ARBA" id="ARBA00022833"/>
    </source>
</evidence>
<reference evidence="11" key="1">
    <citation type="journal article" date="2015" name="Proc. Natl. Acad. Sci. U.S.A.">
        <title>Genome sequence of the Asian Tiger mosquito, Aedes albopictus, reveals insights into its biology, genetics, and evolution.</title>
        <authorList>
            <person name="Chen X.G."/>
            <person name="Jiang X."/>
            <person name="Gu J."/>
            <person name="Xu M."/>
            <person name="Wu Y."/>
            <person name="Deng Y."/>
            <person name="Zhang C."/>
            <person name="Bonizzoni M."/>
            <person name="Dermauw W."/>
            <person name="Vontas J."/>
            <person name="Armbruster P."/>
            <person name="Huang X."/>
            <person name="Yang Y."/>
            <person name="Zhang H."/>
            <person name="He W."/>
            <person name="Peng H."/>
            <person name="Liu Y."/>
            <person name="Wu K."/>
            <person name="Chen J."/>
            <person name="Lirakis M."/>
            <person name="Topalis P."/>
            <person name="Van Leeuwen T."/>
            <person name="Hall A.B."/>
            <person name="Jiang X."/>
            <person name="Thorpe C."/>
            <person name="Mueller R.L."/>
            <person name="Sun C."/>
            <person name="Waterhouse R.M."/>
            <person name="Yan G."/>
            <person name="Tu Z.J."/>
            <person name="Fang X."/>
            <person name="James A.A."/>
        </authorList>
    </citation>
    <scope>NUCLEOTIDE SEQUENCE [LARGE SCALE GENOMIC DNA]</scope>
    <source>
        <strain evidence="11">Foshan</strain>
    </source>
</reference>
<dbReference type="InterPro" id="IPR005312">
    <property type="entry name" value="DUF1759"/>
</dbReference>
<feature type="domain" description="CCHC-type" evidence="8">
    <location>
        <begin position="531"/>
        <end position="544"/>
    </location>
</feature>
<dbReference type="InterPro" id="IPR019787">
    <property type="entry name" value="Znf_PHD-finger"/>
</dbReference>
<dbReference type="InterPro" id="IPR012337">
    <property type="entry name" value="RNaseH-like_sf"/>
</dbReference>
<dbReference type="Pfam" id="PF18701">
    <property type="entry name" value="DUF5641"/>
    <property type="match status" value="1"/>
</dbReference>
<evidence type="ECO:0000259" key="9">
    <source>
        <dbReference type="PROSITE" id="PS50994"/>
    </source>
</evidence>
<reference evidence="10" key="2">
    <citation type="submission" date="2025-05" db="UniProtKB">
        <authorList>
            <consortium name="EnsemblMetazoa"/>
        </authorList>
    </citation>
    <scope>IDENTIFICATION</scope>
    <source>
        <strain evidence="10">Foshan</strain>
    </source>
</reference>
<keyword evidence="1" id="KW-0479">Metal-binding</keyword>
<protein>
    <submittedName>
        <fullName evidence="10">Uncharacterized protein</fullName>
    </submittedName>
</protein>
<evidence type="ECO:0000256" key="6">
    <source>
        <dbReference type="SAM" id="MobiDB-lite"/>
    </source>
</evidence>
<dbReference type="PANTHER" id="PTHR47331:SF1">
    <property type="entry name" value="GAG-LIKE PROTEIN"/>
    <property type="match status" value="1"/>
</dbReference>
<dbReference type="Pfam" id="PF05380">
    <property type="entry name" value="Peptidase_A17"/>
    <property type="match status" value="1"/>
</dbReference>
<dbReference type="Gene3D" id="3.30.420.10">
    <property type="entry name" value="Ribonuclease H-like superfamily/Ribonuclease H"/>
    <property type="match status" value="1"/>
</dbReference>
<evidence type="ECO:0000259" key="8">
    <source>
        <dbReference type="PROSITE" id="PS50158"/>
    </source>
</evidence>
<feature type="region of interest" description="Disordered" evidence="6">
    <location>
        <begin position="222"/>
        <end position="248"/>
    </location>
</feature>
<dbReference type="InterPro" id="IPR040676">
    <property type="entry name" value="DUF5641"/>
</dbReference>
<keyword evidence="11" id="KW-1185">Reference proteome</keyword>
<evidence type="ECO:0000256" key="4">
    <source>
        <dbReference type="PROSITE-ProRule" id="PRU00047"/>
    </source>
</evidence>
<feature type="region of interest" description="Disordered" evidence="6">
    <location>
        <begin position="1935"/>
        <end position="1977"/>
    </location>
</feature>
<dbReference type="PROSITE" id="PS50016">
    <property type="entry name" value="ZF_PHD_2"/>
    <property type="match status" value="1"/>
</dbReference>
<dbReference type="InterPro" id="IPR001965">
    <property type="entry name" value="Znf_PHD"/>
</dbReference>
<dbReference type="InterPro" id="IPR001878">
    <property type="entry name" value="Znf_CCHC"/>
</dbReference>
<name>A0ABM1ZN97_AEDAL</name>
<dbReference type="Pfam" id="PF03564">
    <property type="entry name" value="DUF1759"/>
    <property type="match status" value="1"/>
</dbReference>
<dbReference type="InterPro" id="IPR008042">
    <property type="entry name" value="Retrotrans_Pao"/>
</dbReference>
<dbReference type="InterPro" id="IPR036397">
    <property type="entry name" value="RNaseH_sf"/>
</dbReference>
<evidence type="ECO:0000259" key="7">
    <source>
        <dbReference type="PROSITE" id="PS50016"/>
    </source>
</evidence>
<dbReference type="InterPro" id="IPR001584">
    <property type="entry name" value="Integrase_cat-core"/>
</dbReference>
<feature type="compositionally biased region" description="Polar residues" evidence="6">
    <location>
        <begin position="1958"/>
        <end position="1973"/>
    </location>
</feature>
<keyword evidence="2 4" id="KW-0863">Zinc-finger</keyword>
<keyword evidence="5" id="KW-0175">Coiled coil</keyword>
<feature type="coiled-coil region" evidence="5">
    <location>
        <begin position="113"/>
        <end position="191"/>
    </location>
</feature>
<dbReference type="SUPFAM" id="SSF57903">
    <property type="entry name" value="FYVE/PHD zinc finger"/>
    <property type="match status" value="1"/>
</dbReference>
<evidence type="ECO:0000313" key="10">
    <source>
        <dbReference type="EnsemblMetazoa" id="AALFPA23_020136.P29653"/>
    </source>
</evidence>
<evidence type="ECO:0000313" key="11">
    <source>
        <dbReference type="Proteomes" id="UP000069940"/>
    </source>
</evidence>
<evidence type="ECO:0000256" key="5">
    <source>
        <dbReference type="SAM" id="Coils"/>
    </source>
</evidence>
<proteinExistence type="predicted"/>
<organism evidence="10 11">
    <name type="scientific">Aedes albopictus</name>
    <name type="common">Asian tiger mosquito</name>
    <name type="synonym">Stegomyia albopicta</name>
    <dbReference type="NCBI Taxonomy" id="7160"/>
    <lineage>
        <taxon>Eukaryota</taxon>
        <taxon>Metazoa</taxon>
        <taxon>Ecdysozoa</taxon>
        <taxon>Arthropoda</taxon>
        <taxon>Hexapoda</taxon>
        <taxon>Insecta</taxon>
        <taxon>Pterygota</taxon>
        <taxon>Neoptera</taxon>
        <taxon>Endopterygota</taxon>
        <taxon>Diptera</taxon>
        <taxon>Nematocera</taxon>
        <taxon>Culicoidea</taxon>
        <taxon>Culicidae</taxon>
        <taxon>Culicinae</taxon>
        <taxon>Aedini</taxon>
        <taxon>Aedes</taxon>
        <taxon>Stegomyia</taxon>
    </lineage>
</organism>
<dbReference type="RefSeq" id="XP_062703640.1">
    <property type="nucleotide sequence ID" value="XM_062847656.1"/>
</dbReference>
<evidence type="ECO:0000256" key="1">
    <source>
        <dbReference type="ARBA" id="ARBA00022723"/>
    </source>
</evidence>
<dbReference type="SUPFAM" id="SSF53098">
    <property type="entry name" value="Ribonuclease H-like"/>
    <property type="match status" value="1"/>
</dbReference>